<sequence>MDRESTTLTAPRPDHRGDGPVSFAATAVEVAGDPEDGPRLLRRAARRLCEAAGPDTVLTHTGGELTARLEPGLHAAMYVSTEMRRDGAGSPLLRLNLRLSGHGATPSPAALERWAEVWHRQALSALEVVRVAGELPLMSAAVERLRPGRPLEGFAVLVTGHFLTDLVHLVGCLAELGAPLDAMTVLRKDYAYQWRHRVHGHLVEQGVRVVDAADPAAVREHTERARRRGLRCLALDDGGYVAPALLDQARAGGGAPAGPGDWAGVVEQTMSGIYKLQGREPELPFPVFSVAQSRLKGRIESYWIAEKAVTTALDLLPALKIEGQPALVVGYGNVGAQIAALLTQRRMRVAVHDADILQLIDAHESGYVTDRDLPALLDRHEPLLVFGVTGRTSMSTREFRSLRRPAYLASVSSRDIEFDLPALEALAEGDPVTRPSSSTHVLPGGVDVTVLAGGRPVNFHETDSISNLHSDLVYAGMLIGACAVATRPAPPGLDRGWADAVLEESGLLLDYYDRYGPRATARPAAPRR</sequence>
<dbReference type="STRING" id="68223.GCA_002028425_00344"/>
<evidence type="ECO:0000256" key="4">
    <source>
        <dbReference type="ARBA" id="ARBA00023027"/>
    </source>
</evidence>
<evidence type="ECO:0000259" key="6">
    <source>
        <dbReference type="SMART" id="SM00997"/>
    </source>
</evidence>
<dbReference type="SMART" id="SM00997">
    <property type="entry name" value="AdoHcyase_NAD"/>
    <property type="match status" value="1"/>
</dbReference>
<dbReference type="PATRIC" id="fig|68223.7.peg.2770"/>
<accession>A0A0F4IW46</accession>
<dbReference type="PANTHER" id="PTHR23420:SF0">
    <property type="entry name" value="ADENOSYLHOMOCYSTEINASE"/>
    <property type="match status" value="1"/>
</dbReference>
<dbReference type="Pfam" id="PF00670">
    <property type="entry name" value="AdoHcyase_NAD"/>
    <property type="match status" value="1"/>
</dbReference>
<proteinExistence type="inferred from homology"/>
<dbReference type="SUPFAM" id="SSF52283">
    <property type="entry name" value="Formate/glycerate dehydrogenase catalytic domain-like"/>
    <property type="match status" value="1"/>
</dbReference>
<dbReference type="GO" id="GO:0004013">
    <property type="term" value="F:adenosylhomocysteinase activity"/>
    <property type="evidence" value="ECO:0007669"/>
    <property type="project" value="TreeGrafter"/>
</dbReference>
<name>A0A0F4IW46_9ACTN</name>
<dbReference type="GO" id="GO:0033353">
    <property type="term" value="P:S-adenosylmethionine cycle"/>
    <property type="evidence" value="ECO:0007669"/>
    <property type="project" value="TreeGrafter"/>
</dbReference>
<dbReference type="OrthoDB" id="3207107at2"/>
<dbReference type="EMBL" id="JZWV01001017">
    <property type="protein sequence ID" value="KJY25859.1"/>
    <property type="molecule type" value="Genomic_DNA"/>
</dbReference>
<evidence type="ECO:0000256" key="1">
    <source>
        <dbReference type="ARBA" id="ARBA00001911"/>
    </source>
</evidence>
<protein>
    <recommendedName>
        <fullName evidence="6">S-adenosyl-L-homocysteine hydrolase NAD binding domain-containing protein</fullName>
    </recommendedName>
</protein>
<dbReference type="SUPFAM" id="SSF51735">
    <property type="entry name" value="NAD(P)-binding Rossmann-fold domains"/>
    <property type="match status" value="1"/>
</dbReference>
<dbReference type="GO" id="GO:0005829">
    <property type="term" value="C:cytosol"/>
    <property type="evidence" value="ECO:0007669"/>
    <property type="project" value="TreeGrafter"/>
</dbReference>
<evidence type="ECO:0000313" key="8">
    <source>
        <dbReference type="Proteomes" id="UP000033551"/>
    </source>
</evidence>
<dbReference type="InterPro" id="IPR015878">
    <property type="entry name" value="Ado_hCys_hydrolase_NAD-bd"/>
</dbReference>
<evidence type="ECO:0000313" key="7">
    <source>
        <dbReference type="EMBL" id="KJY25859.1"/>
    </source>
</evidence>
<gene>
    <name evidence="7" type="ORF">VR44_31400</name>
</gene>
<dbReference type="Gene3D" id="3.40.50.720">
    <property type="entry name" value="NAD(P)-binding Rossmann-like Domain"/>
    <property type="match status" value="1"/>
</dbReference>
<dbReference type="Gene3D" id="3.40.50.1480">
    <property type="entry name" value="Adenosylhomocysteinase-like"/>
    <property type="match status" value="1"/>
</dbReference>
<reference evidence="7 8" key="1">
    <citation type="submission" date="2015-02" db="EMBL/GenBank/DDBJ databases">
        <authorList>
            <person name="Ju K.-S."/>
            <person name="Doroghazi J.R."/>
            <person name="Metcalf W."/>
        </authorList>
    </citation>
    <scope>NUCLEOTIDE SEQUENCE [LARGE SCALE GENOMIC DNA]</scope>
    <source>
        <strain evidence="7 8">NRRL ISP-5550</strain>
    </source>
</reference>
<dbReference type="SMART" id="SM00996">
    <property type="entry name" value="AdoHcyase"/>
    <property type="match status" value="1"/>
</dbReference>
<keyword evidence="4" id="KW-0520">NAD</keyword>
<comment type="similarity">
    <text evidence="2">Belongs to the adenosylhomocysteinase family.</text>
</comment>
<dbReference type="Proteomes" id="UP000033551">
    <property type="component" value="Unassembled WGS sequence"/>
</dbReference>
<dbReference type="RefSeq" id="WP_045951014.1">
    <property type="nucleotide sequence ID" value="NZ_JZWV01001017.1"/>
</dbReference>
<evidence type="ECO:0000256" key="3">
    <source>
        <dbReference type="ARBA" id="ARBA00022563"/>
    </source>
</evidence>
<comment type="caution">
    <text evidence="7">The sequence shown here is derived from an EMBL/GenBank/DDBJ whole genome shotgun (WGS) entry which is preliminary data.</text>
</comment>
<feature type="domain" description="S-adenosyl-L-homocysteine hydrolase NAD binding" evidence="6">
    <location>
        <begin position="300"/>
        <end position="464"/>
    </location>
</feature>
<dbReference type="InterPro" id="IPR042172">
    <property type="entry name" value="Adenosylhomocyst_ase-like_sf"/>
</dbReference>
<dbReference type="InterPro" id="IPR036291">
    <property type="entry name" value="NAD(P)-bd_dom_sf"/>
</dbReference>
<keyword evidence="3" id="KW-0554">One-carbon metabolism</keyword>
<dbReference type="PANTHER" id="PTHR23420">
    <property type="entry name" value="ADENOSYLHOMOCYSTEINASE"/>
    <property type="match status" value="1"/>
</dbReference>
<dbReference type="GO" id="GO:0006730">
    <property type="term" value="P:one-carbon metabolic process"/>
    <property type="evidence" value="ECO:0007669"/>
    <property type="project" value="UniProtKB-KW"/>
</dbReference>
<evidence type="ECO:0000256" key="2">
    <source>
        <dbReference type="ARBA" id="ARBA00007122"/>
    </source>
</evidence>
<feature type="region of interest" description="Disordered" evidence="5">
    <location>
        <begin position="1"/>
        <end position="20"/>
    </location>
</feature>
<comment type="cofactor">
    <cofactor evidence="1">
        <name>NAD(+)</name>
        <dbReference type="ChEBI" id="CHEBI:57540"/>
    </cofactor>
</comment>
<dbReference type="InterPro" id="IPR000043">
    <property type="entry name" value="Adenosylhomocysteinase-like"/>
</dbReference>
<organism evidence="7 8">
    <name type="scientific">Streptomyces katrae</name>
    <dbReference type="NCBI Taxonomy" id="68223"/>
    <lineage>
        <taxon>Bacteria</taxon>
        <taxon>Bacillati</taxon>
        <taxon>Actinomycetota</taxon>
        <taxon>Actinomycetes</taxon>
        <taxon>Kitasatosporales</taxon>
        <taxon>Streptomycetaceae</taxon>
        <taxon>Streptomyces</taxon>
    </lineage>
</organism>
<dbReference type="AlphaFoldDB" id="A0A0F4IW46"/>
<evidence type="ECO:0000256" key="5">
    <source>
        <dbReference type="SAM" id="MobiDB-lite"/>
    </source>
</evidence>
<keyword evidence="8" id="KW-1185">Reference proteome</keyword>